<comment type="caution">
    <text evidence="1">The sequence shown here is derived from an EMBL/GenBank/DDBJ whole genome shotgun (WGS) entry which is preliminary data.</text>
</comment>
<keyword evidence="2" id="KW-1185">Reference proteome</keyword>
<dbReference type="EMBL" id="JBHSBV010000003">
    <property type="protein sequence ID" value="MFC4201428.1"/>
    <property type="molecule type" value="Genomic_DNA"/>
</dbReference>
<protein>
    <submittedName>
        <fullName evidence="1">YdhR family protein</fullName>
    </submittedName>
</protein>
<evidence type="ECO:0000313" key="2">
    <source>
        <dbReference type="Proteomes" id="UP001595848"/>
    </source>
</evidence>
<evidence type="ECO:0000313" key="1">
    <source>
        <dbReference type="EMBL" id="MFC4201428.1"/>
    </source>
</evidence>
<gene>
    <name evidence="1" type="ORF">ACFOY1_10730</name>
</gene>
<dbReference type="Proteomes" id="UP001595848">
    <property type="component" value="Unassembled WGS sequence"/>
</dbReference>
<proteinExistence type="predicted"/>
<reference evidence="2" key="1">
    <citation type="journal article" date="2019" name="Int. J. Syst. Evol. Microbiol.">
        <title>The Global Catalogue of Microorganisms (GCM) 10K type strain sequencing project: providing services to taxonomists for standard genome sequencing and annotation.</title>
        <authorList>
            <consortium name="The Broad Institute Genomics Platform"/>
            <consortium name="The Broad Institute Genome Sequencing Center for Infectious Disease"/>
            <person name="Wu L."/>
            <person name="Ma J."/>
        </authorList>
    </citation>
    <scope>NUCLEOTIDE SEQUENCE [LARGE SCALE GENOMIC DNA]</scope>
    <source>
        <strain evidence="2">LMG 24813</strain>
    </source>
</reference>
<dbReference type="RefSeq" id="WP_217963214.1">
    <property type="nucleotide sequence ID" value="NZ_JAHTBN010000002.1"/>
</dbReference>
<accession>A0ABV8NZM1</accession>
<name>A0ABV8NZM1_9BURK</name>
<sequence>MHLTITKFEVDPDLTVADLVRMFEQSTERYTRVPGLLAKHYYLGPGRQAGGVYLWEDEERAKAAQGVEFVEAIRQRFGSVPEVQAMYCPLSLDNVRRCVRTA</sequence>
<organism evidence="1 2">
    <name type="scientific">Candidimonas humi</name>
    <dbReference type="NCBI Taxonomy" id="683355"/>
    <lineage>
        <taxon>Bacteria</taxon>
        <taxon>Pseudomonadati</taxon>
        <taxon>Pseudomonadota</taxon>
        <taxon>Betaproteobacteria</taxon>
        <taxon>Burkholderiales</taxon>
        <taxon>Alcaligenaceae</taxon>
        <taxon>Candidimonas</taxon>
    </lineage>
</organism>